<keyword evidence="3" id="KW-0393">Immunoglobulin domain</keyword>
<comment type="subcellular location">
    <subcellularLocation>
        <location evidence="1">Membrane</location>
    </subcellularLocation>
</comment>
<evidence type="ECO:0000259" key="6">
    <source>
        <dbReference type="PROSITE" id="PS50835"/>
    </source>
</evidence>
<sequence>MVGDDVVLPCHLEVTLNSDELVVEWGRLDLNPRFVYLWFEGSEYTDEQNTAYKGRTSFFSNRLKDGDVSLRLRGVRHADNGRFRCYNPKKIKEYFVDLIVGSVSSPGISLAGLDNSSYGVMLDCSSAGWYPEPDVFWLDGEGNIMSAGPTDKVRGPNGLYRVSSRVTVEKRHNNNITCRVQQKDINQTGETHIYVHDDFFGAQSDCILLLCLNGVLGLILLLLVFIFILKQGLTKISIKKLKDKVNEEQELLMAEEKQNLAEKKSKLEEEIKNINEDQRSIDQQIEAFMKMSEELKEQRKQLTDQKEEAKKIIEANEMNLKAVDAEVRNQTGNTVEKRAQGYLNLKELITENNDRQVERKNGHQHVELMTEKLMRRTSEEVDKLKKRKQEIENHVVEIQKQLREIETWK</sequence>
<keyword evidence="2 5" id="KW-0472">Membrane</keyword>
<keyword evidence="8" id="KW-1185">Reference proteome</keyword>
<organism evidence="7 8">
    <name type="scientific">Ilyodon furcidens</name>
    <name type="common">goldbreast splitfin</name>
    <dbReference type="NCBI Taxonomy" id="33524"/>
    <lineage>
        <taxon>Eukaryota</taxon>
        <taxon>Metazoa</taxon>
        <taxon>Chordata</taxon>
        <taxon>Craniata</taxon>
        <taxon>Vertebrata</taxon>
        <taxon>Euteleostomi</taxon>
        <taxon>Actinopterygii</taxon>
        <taxon>Neopterygii</taxon>
        <taxon>Teleostei</taxon>
        <taxon>Neoteleostei</taxon>
        <taxon>Acanthomorphata</taxon>
        <taxon>Ovalentaria</taxon>
        <taxon>Atherinomorphae</taxon>
        <taxon>Cyprinodontiformes</taxon>
        <taxon>Goodeidae</taxon>
        <taxon>Ilyodon</taxon>
    </lineage>
</organism>
<reference evidence="7 8" key="1">
    <citation type="submission" date="2021-06" db="EMBL/GenBank/DDBJ databases">
        <authorList>
            <person name="Palmer J.M."/>
        </authorList>
    </citation>
    <scope>NUCLEOTIDE SEQUENCE [LARGE SCALE GENOMIC DNA]</scope>
    <source>
        <strain evidence="8">if_2019</strain>
        <tissue evidence="7">Muscle</tissue>
    </source>
</reference>
<dbReference type="InterPro" id="IPR013106">
    <property type="entry name" value="Ig_V-set"/>
</dbReference>
<dbReference type="Pfam" id="PF22705">
    <property type="entry name" value="C2-set_3"/>
    <property type="match status" value="1"/>
</dbReference>
<dbReference type="PANTHER" id="PTHR24100:SF151">
    <property type="entry name" value="ICOS LIGAND"/>
    <property type="match status" value="1"/>
</dbReference>
<dbReference type="InterPro" id="IPR050504">
    <property type="entry name" value="IgSF_BTN/MOG"/>
</dbReference>
<dbReference type="InterPro" id="IPR007110">
    <property type="entry name" value="Ig-like_dom"/>
</dbReference>
<evidence type="ECO:0000256" key="1">
    <source>
        <dbReference type="ARBA" id="ARBA00004370"/>
    </source>
</evidence>
<dbReference type="SUPFAM" id="SSF48726">
    <property type="entry name" value="Immunoglobulin"/>
    <property type="match status" value="2"/>
</dbReference>
<evidence type="ECO:0000313" key="8">
    <source>
        <dbReference type="Proteomes" id="UP001482620"/>
    </source>
</evidence>
<proteinExistence type="predicted"/>
<feature type="transmembrane region" description="Helical" evidence="5">
    <location>
        <begin position="207"/>
        <end position="229"/>
    </location>
</feature>
<keyword evidence="5" id="KW-0812">Transmembrane</keyword>
<keyword evidence="4" id="KW-0175">Coiled coil</keyword>
<accession>A0ABV0TB16</accession>
<evidence type="ECO:0000313" key="7">
    <source>
        <dbReference type="EMBL" id="MEQ2228742.1"/>
    </source>
</evidence>
<dbReference type="Proteomes" id="UP001482620">
    <property type="component" value="Unassembled WGS sequence"/>
</dbReference>
<dbReference type="Pfam" id="PF07686">
    <property type="entry name" value="V-set"/>
    <property type="match status" value="1"/>
</dbReference>
<dbReference type="InterPro" id="IPR013783">
    <property type="entry name" value="Ig-like_fold"/>
</dbReference>
<dbReference type="InterPro" id="IPR053896">
    <property type="entry name" value="BTN3A2-like_Ig-C"/>
</dbReference>
<evidence type="ECO:0000256" key="3">
    <source>
        <dbReference type="ARBA" id="ARBA00023319"/>
    </source>
</evidence>
<evidence type="ECO:0000256" key="2">
    <source>
        <dbReference type="ARBA" id="ARBA00023136"/>
    </source>
</evidence>
<dbReference type="EMBL" id="JAHRIQ010024086">
    <property type="protein sequence ID" value="MEQ2228742.1"/>
    <property type="molecule type" value="Genomic_DNA"/>
</dbReference>
<feature type="domain" description="Ig-like" evidence="6">
    <location>
        <begin position="1"/>
        <end position="85"/>
    </location>
</feature>
<name>A0ABV0TB16_9TELE</name>
<keyword evidence="5" id="KW-1133">Transmembrane helix</keyword>
<feature type="coiled-coil region" evidence="4">
    <location>
        <begin position="238"/>
        <end position="326"/>
    </location>
</feature>
<dbReference type="InterPro" id="IPR036179">
    <property type="entry name" value="Ig-like_dom_sf"/>
</dbReference>
<comment type="caution">
    <text evidence="7">The sequence shown here is derived from an EMBL/GenBank/DDBJ whole genome shotgun (WGS) entry which is preliminary data.</text>
</comment>
<gene>
    <name evidence="7" type="ORF">ILYODFUR_011930</name>
</gene>
<feature type="domain" description="Ig-like" evidence="6">
    <location>
        <begin position="106"/>
        <end position="194"/>
    </location>
</feature>
<protein>
    <recommendedName>
        <fullName evidence="6">Ig-like domain-containing protein</fullName>
    </recommendedName>
</protein>
<dbReference type="PANTHER" id="PTHR24100">
    <property type="entry name" value="BUTYROPHILIN"/>
    <property type="match status" value="1"/>
</dbReference>
<evidence type="ECO:0000256" key="5">
    <source>
        <dbReference type="SAM" id="Phobius"/>
    </source>
</evidence>
<evidence type="ECO:0000256" key="4">
    <source>
        <dbReference type="SAM" id="Coils"/>
    </source>
</evidence>
<dbReference type="Gene3D" id="2.60.40.10">
    <property type="entry name" value="Immunoglobulins"/>
    <property type="match status" value="2"/>
</dbReference>
<dbReference type="PROSITE" id="PS50835">
    <property type="entry name" value="IG_LIKE"/>
    <property type="match status" value="2"/>
</dbReference>
<feature type="coiled-coil region" evidence="4">
    <location>
        <begin position="374"/>
        <end position="404"/>
    </location>
</feature>